<dbReference type="Pfam" id="PF02872">
    <property type="entry name" value="5_nucleotid_C"/>
    <property type="match status" value="1"/>
</dbReference>
<comment type="caution">
    <text evidence="5">The sequence shown here is derived from an EMBL/GenBank/DDBJ whole genome shotgun (WGS) entry which is preliminary data.</text>
</comment>
<dbReference type="Gene3D" id="3.90.780.10">
    <property type="entry name" value="5'-Nucleotidase, C-terminal domain"/>
    <property type="match status" value="1"/>
</dbReference>
<dbReference type="PANTHER" id="PTHR11575:SF23">
    <property type="entry name" value="5-NUCLEOTIDASE FAMILY PROTEIN"/>
    <property type="match status" value="1"/>
</dbReference>
<dbReference type="SUPFAM" id="SSF56300">
    <property type="entry name" value="Metallo-dependent phosphatases"/>
    <property type="match status" value="1"/>
</dbReference>
<dbReference type="PRINTS" id="PR01607">
    <property type="entry name" value="APYRASEFAMLY"/>
</dbReference>
<keyword evidence="1" id="KW-0732">Signal</keyword>
<name>A0ABW2K5T6_9BACI</name>
<dbReference type="Gene3D" id="3.60.21.10">
    <property type="match status" value="1"/>
</dbReference>
<dbReference type="PANTHER" id="PTHR11575">
    <property type="entry name" value="5'-NUCLEOTIDASE-RELATED"/>
    <property type="match status" value="1"/>
</dbReference>
<keyword evidence="2" id="KW-0378">Hydrolase</keyword>
<dbReference type="CDD" id="cd00845">
    <property type="entry name" value="MPP_UshA_N_like"/>
    <property type="match status" value="1"/>
</dbReference>
<accession>A0ABW2K5T6</accession>
<evidence type="ECO:0000259" key="4">
    <source>
        <dbReference type="Pfam" id="PF02872"/>
    </source>
</evidence>
<dbReference type="Pfam" id="PF00149">
    <property type="entry name" value="Metallophos"/>
    <property type="match status" value="1"/>
</dbReference>
<keyword evidence="2" id="KW-0547">Nucleotide-binding</keyword>
<dbReference type="InterPro" id="IPR029052">
    <property type="entry name" value="Metallo-depent_PP-like"/>
</dbReference>
<evidence type="ECO:0000256" key="2">
    <source>
        <dbReference type="RuleBase" id="RU362119"/>
    </source>
</evidence>
<organism evidence="5 6">
    <name type="scientific">Halobacillus campisalis</name>
    <dbReference type="NCBI Taxonomy" id="435909"/>
    <lineage>
        <taxon>Bacteria</taxon>
        <taxon>Bacillati</taxon>
        <taxon>Bacillota</taxon>
        <taxon>Bacilli</taxon>
        <taxon>Bacillales</taxon>
        <taxon>Bacillaceae</taxon>
        <taxon>Halobacillus</taxon>
    </lineage>
</organism>
<evidence type="ECO:0000256" key="1">
    <source>
        <dbReference type="ARBA" id="ARBA00022729"/>
    </source>
</evidence>
<sequence length="468" mass="53339">MKEKIFLYYTSDLHSHFENWPQIVGYFNKKKSKHEERNETYWLLDNGDHADRFHPITEGLMGKGNVELLNEAGYSFANLGNNEGITLSHDDLYHLYDEADFDVVCSNLHMLQGEKPNWLKPYVIKETVKGTKVGVLGLTAPFETFYKMLGWSIEPPLEALERYYKEILEQADIFVLLSHLGIHDDENIAQNYPGIDVIIGGHTHHLFQNGEHYGDSILTAAGKYGTHLGEVILEWDHIDQKLTKKEAYAVSTESLSKDHKVMKDVEMMKDRAVKHLQEVVTTLSSPLHVAWFKQTPLMKSLTEELQRWTGADIGMLNAGVLLDNLGEGEVTYEDVHRICPHPMNPCKVEVTGEELLEIIRVGHTKKLTEIRLKGLGFRGEVIGSMIFTGVDIETIASTDGEVRVRKVTFGGQPLNRKEMYTLATADTFTFGRLFPEIAYSKKKVYYMPELLRDVLAKALTDYQTETER</sequence>
<evidence type="ECO:0000259" key="3">
    <source>
        <dbReference type="Pfam" id="PF00149"/>
    </source>
</evidence>
<feature type="domain" description="Calcineurin-like phosphoesterase" evidence="3">
    <location>
        <begin position="10"/>
        <end position="205"/>
    </location>
</feature>
<dbReference type="InterPro" id="IPR011240">
    <property type="entry name" value="Pesterase_YunD"/>
</dbReference>
<dbReference type="RefSeq" id="WP_289215970.1">
    <property type="nucleotide sequence ID" value="NZ_JAPVRC010000004.1"/>
</dbReference>
<reference evidence="6" key="1">
    <citation type="journal article" date="2019" name="Int. J. Syst. Evol. Microbiol.">
        <title>The Global Catalogue of Microorganisms (GCM) 10K type strain sequencing project: providing services to taxonomists for standard genome sequencing and annotation.</title>
        <authorList>
            <consortium name="The Broad Institute Genomics Platform"/>
            <consortium name="The Broad Institute Genome Sequencing Center for Infectious Disease"/>
            <person name="Wu L."/>
            <person name="Ma J."/>
        </authorList>
    </citation>
    <scope>NUCLEOTIDE SEQUENCE [LARGE SCALE GENOMIC DNA]</scope>
    <source>
        <strain evidence="6">CCUG 73951</strain>
    </source>
</reference>
<dbReference type="Proteomes" id="UP001596494">
    <property type="component" value="Unassembled WGS sequence"/>
</dbReference>
<protein>
    <submittedName>
        <fullName evidence="5">Bifunctional metallophosphatase/5'-nucleotidase</fullName>
    </submittedName>
</protein>
<proteinExistence type="inferred from homology"/>
<dbReference type="PIRSF" id="PIRSF036361">
    <property type="entry name" value="YunD"/>
    <property type="match status" value="1"/>
</dbReference>
<dbReference type="InterPro" id="IPR036907">
    <property type="entry name" value="5'-Nucleotdase_C_sf"/>
</dbReference>
<comment type="similarity">
    <text evidence="2">Belongs to the 5'-nucleotidase family.</text>
</comment>
<dbReference type="InterPro" id="IPR004843">
    <property type="entry name" value="Calcineurin-like_PHP"/>
</dbReference>
<feature type="domain" description="5'-Nucleotidase C-terminal" evidence="4">
    <location>
        <begin position="288"/>
        <end position="427"/>
    </location>
</feature>
<gene>
    <name evidence="5" type="ORF">ACFQMN_15005</name>
</gene>
<dbReference type="SUPFAM" id="SSF55816">
    <property type="entry name" value="5'-nucleotidase (syn. UDP-sugar hydrolase), C-terminal domain"/>
    <property type="match status" value="1"/>
</dbReference>
<keyword evidence="6" id="KW-1185">Reference proteome</keyword>
<evidence type="ECO:0000313" key="6">
    <source>
        <dbReference type="Proteomes" id="UP001596494"/>
    </source>
</evidence>
<dbReference type="InterPro" id="IPR006179">
    <property type="entry name" value="5_nucleotidase/apyrase"/>
</dbReference>
<evidence type="ECO:0000313" key="5">
    <source>
        <dbReference type="EMBL" id="MFC7322183.1"/>
    </source>
</evidence>
<dbReference type="EMBL" id="JBHTBY010000013">
    <property type="protein sequence ID" value="MFC7322183.1"/>
    <property type="molecule type" value="Genomic_DNA"/>
</dbReference>
<dbReference type="InterPro" id="IPR008334">
    <property type="entry name" value="5'-Nucleotdase_C"/>
</dbReference>